<protein>
    <submittedName>
        <fullName evidence="2">Uncharacterized protein</fullName>
    </submittedName>
</protein>
<feature type="region of interest" description="Disordered" evidence="1">
    <location>
        <begin position="23"/>
        <end position="74"/>
    </location>
</feature>
<dbReference type="AlphaFoldDB" id="A0A218UF50"/>
<comment type="caution">
    <text evidence="2">The sequence shown here is derived from an EMBL/GenBank/DDBJ whole genome shotgun (WGS) entry which is preliminary data.</text>
</comment>
<keyword evidence="3" id="KW-1185">Reference proteome</keyword>
<dbReference type="EMBL" id="MUZQ01000380">
    <property type="protein sequence ID" value="OWK52032.1"/>
    <property type="molecule type" value="Genomic_DNA"/>
</dbReference>
<evidence type="ECO:0000313" key="3">
    <source>
        <dbReference type="Proteomes" id="UP000197619"/>
    </source>
</evidence>
<evidence type="ECO:0000313" key="2">
    <source>
        <dbReference type="EMBL" id="OWK52032.1"/>
    </source>
</evidence>
<proteinExistence type="predicted"/>
<reference evidence="2 3" key="1">
    <citation type="submission" date="2017-05" db="EMBL/GenBank/DDBJ databases">
        <title>Genome of assembly of the Bengalese finch, Lonchura striata domestica.</title>
        <authorList>
            <person name="Colquitt B.M."/>
            <person name="Brainard M.S."/>
        </authorList>
    </citation>
    <scope>NUCLEOTIDE SEQUENCE [LARGE SCALE GENOMIC DNA]</scope>
    <source>
        <strain evidence="2">White83orange57</strain>
    </source>
</reference>
<accession>A0A218UF50</accession>
<organism evidence="2 3">
    <name type="scientific">Lonchura striata</name>
    <name type="common">white-rumped munia</name>
    <dbReference type="NCBI Taxonomy" id="40157"/>
    <lineage>
        <taxon>Eukaryota</taxon>
        <taxon>Metazoa</taxon>
        <taxon>Chordata</taxon>
        <taxon>Craniata</taxon>
        <taxon>Vertebrata</taxon>
        <taxon>Euteleostomi</taxon>
        <taxon>Archelosauria</taxon>
        <taxon>Archosauria</taxon>
        <taxon>Dinosauria</taxon>
        <taxon>Saurischia</taxon>
        <taxon>Theropoda</taxon>
        <taxon>Coelurosauria</taxon>
        <taxon>Aves</taxon>
        <taxon>Neognathae</taxon>
        <taxon>Neoaves</taxon>
        <taxon>Telluraves</taxon>
        <taxon>Australaves</taxon>
        <taxon>Passeriformes</taxon>
        <taxon>Passeroidea</taxon>
        <taxon>Estrildidae</taxon>
        <taxon>Estrildinae</taxon>
        <taxon>Lonchura</taxon>
    </lineage>
</organism>
<sequence>MKQEIKISGTAETRLRRDGKFLHGQELAHPLSKGSLDMTGRRGRRNLDSLGRRRPLLRPGGASAGSGAGALPAATVPPRGCGIASAGTEPCCNEI</sequence>
<name>A0A218UF50_9PASE</name>
<evidence type="ECO:0000256" key="1">
    <source>
        <dbReference type="SAM" id="MobiDB-lite"/>
    </source>
</evidence>
<dbReference type="Proteomes" id="UP000197619">
    <property type="component" value="Unassembled WGS sequence"/>
</dbReference>
<gene>
    <name evidence="2" type="ORF">RLOC_00010596</name>
</gene>